<feature type="compositionally biased region" description="Low complexity" evidence="1">
    <location>
        <begin position="402"/>
        <end position="417"/>
    </location>
</feature>
<dbReference type="STRING" id="503106.A0A218ZGD3"/>
<feature type="compositionally biased region" description="Low complexity" evidence="1">
    <location>
        <begin position="267"/>
        <end position="280"/>
    </location>
</feature>
<dbReference type="AlphaFoldDB" id="A0A218ZGD3"/>
<feature type="compositionally biased region" description="Polar residues" evidence="1">
    <location>
        <begin position="385"/>
        <end position="401"/>
    </location>
</feature>
<evidence type="ECO:0000313" key="3">
    <source>
        <dbReference type="Proteomes" id="UP000242519"/>
    </source>
</evidence>
<name>A0A218ZGD3_9HELO</name>
<reference evidence="2 3" key="1">
    <citation type="submission" date="2017-04" db="EMBL/GenBank/DDBJ databases">
        <title>Draft genome sequence of Marssonina coronaria NL1: causal agent of apple blotch.</title>
        <authorList>
            <person name="Cheng Q."/>
        </authorList>
    </citation>
    <scope>NUCLEOTIDE SEQUENCE [LARGE SCALE GENOMIC DNA]</scope>
    <source>
        <strain evidence="2 3">NL1</strain>
    </source>
</reference>
<evidence type="ECO:0000313" key="2">
    <source>
        <dbReference type="EMBL" id="OWP07087.1"/>
    </source>
</evidence>
<feature type="compositionally biased region" description="Polar residues" evidence="1">
    <location>
        <begin position="472"/>
        <end position="485"/>
    </location>
</feature>
<feature type="compositionally biased region" description="Low complexity" evidence="1">
    <location>
        <begin position="505"/>
        <end position="523"/>
    </location>
</feature>
<feature type="compositionally biased region" description="Basic and acidic residues" evidence="1">
    <location>
        <begin position="83"/>
        <end position="94"/>
    </location>
</feature>
<feature type="region of interest" description="Disordered" evidence="1">
    <location>
        <begin position="591"/>
        <end position="622"/>
    </location>
</feature>
<feature type="compositionally biased region" description="Basic and acidic residues" evidence="1">
    <location>
        <begin position="281"/>
        <end position="290"/>
    </location>
</feature>
<feature type="compositionally biased region" description="Polar residues" evidence="1">
    <location>
        <begin position="607"/>
        <end position="619"/>
    </location>
</feature>
<protein>
    <submittedName>
        <fullName evidence="2">Uncharacterized protein</fullName>
    </submittedName>
</protein>
<dbReference type="OrthoDB" id="5244050at2759"/>
<feature type="compositionally biased region" description="Polar residues" evidence="1">
    <location>
        <begin position="172"/>
        <end position="184"/>
    </location>
</feature>
<feature type="region of interest" description="Disordered" evidence="1">
    <location>
        <begin position="1"/>
        <end position="33"/>
    </location>
</feature>
<dbReference type="EMBL" id="MZNU01000020">
    <property type="protein sequence ID" value="OWP07087.1"/>
    <property type="molecule type" value="Genomic_DNA"/>
</dbReference>
<proteinExistence type="predicted"/>
<feature type="compositionally biased region" description="Polar residues" evidence="1">
    <location>
        <begin position="242"/>
        <end position="258"/>
    </location>
</feature>
<comment type="caution">
    <text evidence="2">The sequence shown here is derived from an EMBL/GenBank/DDBJ whole genome shotgun (WGS) entry which is preliminary data.</text>
</comment>
<feature type="compositionally biased region" description="Low complexity" evidence="1">
    <location>
        <begin position="62"/>
        <end position="82"/>
    </location>
</feature>
<feature type="compositionally biased region" description="Polar residues" evidence="1">
    <location>
        <begin position="147"/>
        <end position="159"/>
    </location>
</feature>
<feature type="region of interest" description="Disordered" evidence="1">
    <location>
        <begin position="365"/>
        <end position="446"/>
    </location>
</feature>
<dbReference type="InParanoid" id="A0A218ZGD3"/>
<feature type="region of interest" description="Disordered" evidence="1">
    <location>
        <begin position="659"/>
        <end position="685"/>
    </location>
</feature>
<evidence type="ECO:0000256" key="1">
    <source>
        <dbReference type="SAM" id="MobiDB-lite"/>
    </source>
</evidence>
<feature type="compositionally biased region" description="Low complexity" evidence="1">
    <location>
        <begin position="368"/>
        <end position="379"/>
    </location>
</feature>
<sequence>MGRTSKFSFPLPGRKHKDVLPFEPPPPRGGTQLSKAQRLLGTSNDLNIDISPIRDDSYQFRSPSSRSSVMSISISESSAGSIHETEQSGHDTVDFPRVPALSEKASSTVLAGLYMDDGITATSERSGRLRNKDSSSTLKSYYDRQNIPLSISQQTSASSARDMALRKGCPSAVQSGPMSNSENSLDPPGEPFTAGSHHDKEINFSSSDSSQRKKKPSRLDLSILFSKPRWNGDRSPDPNQPSPSLFSGSIHGSWSFVSDSARRKLMKSQSKESMQSQKLSGRSDKTHEAGRTNGALASLYDHYENIPPRSPRMEQIPELRVADRISTSAGRDSSHLTVENTLKPTYYGAESHLVTAERDSFSLRDVRSSMSPSNLTPSSFAMRSLTPSSLTPPTWESTSAASISSRNTRTSKTTSGSILSHSDLQEKSVLSLSSDSEGDSDTDLPLIPSKRYACKVSLSETSPLPKEDKPSLSMTESSPVESDSSGPWIPPRLDLPLSPSHELSQRPSTKSSNKSSSLGSGSYYPESRALSITSIQSLPNQNLLLSPSSMVFCQSSDRSSRFMAVSQQEEALLEALRQKKAKMREKIIEEHETTKIPPTESRDSWFPPSTTLSSSNASRPGTAGEKQTILLYLDASLSLAQNIDHAELSPDYEDFMSFESDDESMPRHSWLPPRRGSLQPDSVTSPLHKEKQLPLIPPSAVRLSAVGASCCFKQTRSSGLAFRKRDTGARFGESDGSNTNGGDYLVENDEPMHWNVPRNLSWGSLRESVV</sequence>
<feature type="region of interest" description="Disordered" evidence="1">
    <location>
        <begin position="118"/>
        <end position="292"/>
    </location>
</feature>
<keyword evidence="3" id="KW-1185">Reference proteome</keyword>
<feature type="region of interest" description="Disordered" evidence="1">
    <location>
        <begin position="458"/>
        <end position="523"/>
    </location>
</feature>
<accession>A0A218ZGD3</accession>
<gene>
    <name evidence="2" type="ORF">B2J93_6667</name>
</gene>
<feature type="region of interest" description="Disordered" evidence="1">
    <location>
        <begin position="59"/>
        <end position="98"/>
    </location>
</feature>
<dbReference type="Proteomes" id="UP000242519">
    <property type="component" value="Unassembled WGS sequence"/>
</dbReference>
<organism evidence="2 3">
    <name type="scientific">Diplocarpon coronariae</name>
    <dbReference type="NCBI Taxonomy" id="2795749"/>
    <lineage>
        <taxon>Eukaryota</taxon>
        <taxon>Fungi</taxon>
        <taxon>Dikarya</taxon>
        <taxon>Ascomycota</taxon>
        <taxon>Pezizomycotina</taxon>
        <taxon>Leotiomycetes</taxon>
        <taxon>Helotiales</taxon>
        <taxon>Drepanopezizaceae</taxon>
        <taxon>Diplocarpon</taxon>
    </lineage>
</organism>